<accession>A0A8J3CY20</accession>
<dbReference type="RefSeq" id="WP_189584359.1">
    <property type="nucleotide sequence ID" value="NZ_BMYF01000020.1"/>
</dbReference>
<reference evidence="1" key="2">
    <citation type="submission" date="2020-09" db="EMBL/GenBank/DDBJ databases">
        <authorList>
            <person name="Sun Q."/>
            <person name="Kim S."/>
        </authorList>
    </citation>
    <scope>NUCLEOTIDE SEQUENCE</scope>
    <source>
        <strain evidence="1">KCTC 23224</strain>
    </source>
</reference>
<name>A0A8J3CY20_9BACT</name>
<proteinExistence type="predicted"/>
<sequence>MRKVFINIIAFLFLYGCGKKENTALVTGVDDQFSVKLDTVLIQPSRSSQVGRFEWTGSEVLYIDHLYGFIESYSPEGNFIKRELRILQGPEELASISSVSAHEYGFTVKGEGWTFYEHDKEWKFQRKYTVYADAAYEVDQLIQNPVASSTMMYELQHYNDHFPVSGDYFYAKVDCEHPTFNAFINPSFYKEAFLVAKISRRDGKMEELLYHFPETYQQYRFVPFHIFFDFHIGSSGKHWLTFEIDPTIYVYDASKSLVGTFGVPGVNMRTSYPETRTLDVAFDTDLYRQSRFKDGFYKDIFVDEEANLVFRTYRTGTNNQTIGEESENPLRLQIYEAEQLVSDIAVPVKFRLIGKVADRRYIADGFYDETAEKQGFYVLSF</sequence>
<evidence type="ECO:0000313" key="1">
    <source>
        <dbReference type="EMBL" id="GHB46814.1"/>
    </source>
</evidence>
<reference evidence="1" key="1">
    <citation type="journal article" date="2014" name="Int. J. Syst. Evol. Microbiol.">
        <title>Complete genome sequence of Corynebacterium casei LMG S-19264T (=DSM 44701T), isolated from a smear-ripened cheese.</title>
        <authorList>
            <consortium name="US DOE Joint Genome Institute (JGI-PGF)"/>
            <person name="Walter F."/>
            <person name="Albersmeier A."/>
            <person name="Kalinowski J."/>
            <person name="Ruckert C."/>
        </authorList>
    </citation>
    <scope>NUCLEOTIDE SEQUENCE</scope>
    <source>
        <strain evidence="1">KCTC 23224</strain>
    </source>
</reference>
<dbReference type="PROSITE" id="PS51257">
    <property type="entry name" value="PROKAR_LIPOPROTEIN"/>
    <property type="match status" value="1"/>
</dbReference>
<organism evidence="1 2">
    <name type="scientific">Mongoliitalea lutea</name>
    <dbReference type="NCBI Taxonomy" id="849756"/>
    <lineage>
        <taxon>Bacteria</taxon>
        <taxon>Pseudomonadati</taxon>
        <taxon>Bacteroidota</taxon>
        <taxon>Cytophagia</taxon>
        <taxon>Cytophagales</taxon>
        <taxon>Cyclobacteriaceae</taxon>
        <taxon>Mongoliitalea</taxon>
    </lineage>
</organism>
<gene>
    <name evidence="1" type="ORF">GCM10008106_29630</name>
</gene>
<evidence type="ECO:0000313" key="2">
    <source>
        <dbReference type="Proteomes" id="UP000642809"/>
    </source>
</evidence>
<comment type="caution">
    <text evidence="1">The sequence shown here is derived from an EMBL/GenBank/DDBJ whole genome shotgun (WGS) entry which is preliminary data.</text>
</comment>
<protein>
    <submittedName>
        <fullName evidence="1">Uncharacterized protein</fullName>
    </submittedName>
</protein>
<dbReference type="EMBL" id="BMYF01000020">
    <property type="protein sequence ID" value="GHB46814.1"/>
    <property type="molecule type" value="Genomic_DNA"/>
</dbReference>
<dbReference type="AlphaFoldDB" id="A0A8J3CY20"/>
<dbReference type="Proteomes" id="UP000642809">
    <property type="component" value="Unassembled WGS sequence"/>
</dbReference>
<keyword evidence="2" id="KW-1185">Reference proteome</keyword>